<keyword evidence="5" id="KW-0067">ATP-binding</keyword>
<dbReference type="Pfam" id="PF23559">
    <property type="entry name" value="WHD_DRP"/>
    <property type="match status" value="1"/>
</dbReference>
<sequence>MAGAAVGGAFLSASLQVLFDRLASREVLSFIRGQKLISDALLKKLERKLLIVHAVLNDAEVKQFINPSVKKWLYLLKEAVYDAEDILDEVATEALRCKMEDADYRTSTSQVGNILATWFYAPFNNQSIEPRVEEIIDRLEDIAHDRDALGLKEGVGEKPSQRWPSSSLVDESLVYGRDGEKQKIIELLLSDDARSDEIGVISIVGMCGTGKTTLAQVLYNDRTVKEHFDLKAWVWVSEEFDPIKVTKTILEAIPEFGRNAQEAITNDLNLLQLQLKERINMKKFLLILDDVWNEDSTNWDKLRTPLIVGSKGSKIIVTTRSTNVAIAMRAFHTHYLGGLSFEDSWLLFKKLVFETEDSSIHPQLEAIGKIIVVKCQGLPLAIKALGSFLRSKTEAREWNDILMSKMCQWSSNELLPALTLSYYHLPSQLKRCFAYCSIFPKDYEFNKEKLILLWMAEGLLQEEDFSKPMEEVGDMYFHELLSKSFFQQSLSNESCFVMHDLIREFAQLVSNEFSICLEDGEVYKVSEKTRHLSYCSSAYDAFERFETLNEIKYLRTFLPLRGGNLPLYHLSKRVVHDLLLESRCLRVLCLHDYQIFYLPRSISKLRHLRYMDLSNTRIKRLPDSICTLYNLQTLILSSCRDLNELPSKLGKLINLRYLDISGIYLKEMPSDISNLRSLRTLTDFIVGRKNGSRIGELRKLSDIQGRLKISKLHNVESGGDAMEANLKDKRYLDELVLAWDKDKETDDVRQKVVAWDKKIDDVTQKGARWDKKTEDVIQKGDILDNFQPHRNLKRLYISSFGGSRFSDWIGNPSFFSLVSLELFHCEHCSSLPPLGRLPSLKHLHVQGMTGIEKVGSEFYGNTSSSVTVNPFFPSLCTLRFKFMWNWEKWLCCGGRRGEFPRLQELYIINCPKLIGKLSKQLRSLKKLEITNCPQLLGASIRVPAIHELMMVNCGKLQLKRPACECDSTETLLEGTLQSNTCLLQHLVIRNSSFSRSLLMIGLPTTLKSLKIYNSTKLEFLLPELLRCHHPFLEYIWIEGSTCDSPSLSLSLSIFPRLTNLRMEDLEGLESLSILISKGDPTSLSCLTVTACPGLVSIELPALNLASYWISHCSELKFLKHNLSSLQRLSLEACPELLFERETLPLDLRELEISNCNKLTPRVDWGLQRVASLTHFTIRNGCEDMELFPSDKGLQQLTSLTKLSILNCPMFQSFGEEGLQHLTSLRHIQISYCPVLKSLTDVGLQHLISLEELWVIDCPKLQYLAKQRLPNSLSCLTIKECPLLEHRCQFGKGQYWHYIAHIPHIIINDVLY</sequence>
<dbReference type="InterPro" id="IPR058922">
    <property type="entry name" value="WHD_DRP"/>
</dbReference>
<feature type="domain" description="NB-ARC" evidence="6">
    <location>
        <begin position="181"/>
        <end position="357"/>
    </location>
</feature>
<evidence type="ECO:0000256" key="5">
    <source>
        <dbReference type="ARBA" id="ARBA00022840"/>
    </source>
</evidence>
<dbReference type="FunFam" id="3.40.50.300:FF:001091">
    <property type="entry name" value="Probable disease resistance protein At1g61300"/>
    <property type="match status" value="1"/>
</dbReference>
<evidence type="ECO:0000256" key="2">
    <source>
        <dbReference type="ARBA" id="ARBA00022737"/>
    </source>
</evidence>
<proteinExistence type="predicted"/>
<dbReference type="Pfam" id="PF18052">
    <property type="entry name" value="Rx_N"/>
    <property type="match status" value="1"/>
</dbReference>
<dbReference type="EMBL" id="JARBHA010000012">
    <property type="protein sequence ID" value="KAJ9687457.1"/>
    <property type="molecule type" value="Genomic_DNA"/>
</dbReference>
<organism evidence="10 11">
    <name type="scientific">Vitis rotundifolia</name>
    <name type="common">Muscadine grape</name>
    <dbReference type="NCBI Taxonomy" id="103349"/>
    <lineage>
        <taxon>Eukaryota</taxon>
        <taxon>Viridiplantae</taxon>
        <taxon>Streptophyta</taxon>
        <taxon>Embryophyta</taxon>
        <taxon>Tracheophyta</taxon>
        <taxon>Spermatophyta</taxon>
        <taxon>Magnoliopsida</taxon>
        <taxon>eudicotyledons</taxon>
        <taxon>Gunneridae</taxon>
        <taxon>Pentapetalae</taxon>
        <taxon>rosids</taxon>
        <taxon>Vitales</taxon>
        <taxon>Vitaceae</taxon>
        <taxon>Viteae</taxon>
        <taxon>Vitis</taxon>
    </lineage>
</organism>
<dbReference type="Proteomes" id="UP001168098">
    <property type="component" value="Unassembled WGS sequence"/>
</dbReference>
<dbReference type="Gene3D" id="1.10.10.10">
    <property type="entry name" value="Winged helix-like DNA-binding domain superfamily/Winged helix DNA-binding domain"/>
    <property type="match status" value="1"/>
</dbReference>
<dbReference type="PRINTS" id="PR00364">
    <property type="entry name" value="DISEASERSIST"/>
</dbReference>
<keyword evidence="2" id="KW-0677">Repeat</keyword>
<dbReference type="GO" id="GO:0051707">
    <property type="term" value="P:response to other organism"/>
    <property type="evidence" value="ECO:0007669"/>
    <property type="project" value="UniProtKB-ARBA"/>
</dbReference>
<evidence type="ECO:0000259" key="9">
    <source>
        <dbReference type="Pfam" id="PF25019"/>
    </source>
</evidence>
<dbReference type="InterPro" id="IPR032675">
    <property type="entry name" value="LRR_dom_sf"/>
</dbReference>
<dbReference type="GO" id="GO:0043531">
    <property type="term" value="F:ADP binding"/>
    <property type="evidence" value="ECO:0007669"/>
    <property type="project" value="InterPro"/>
</dbReference>
<dbReference type="SUPFAM" id="SSF52540">
    <property type="entry name" value="P-loop containing nucleoside triphosphate hydrolases"/>
    <property type="match status" value="1"/>
</dbReference>
<evidence type="ECO:0000259" key="6">
    <source>
        <dbReference type="Pfam" id="PF00931"/>
    </source>
</evidence>
<feature type="domain" description="R13L1/DRL21-like LRR repeat region" evidence="9">
    <location>
        <begin position="694"/>
        <end position="848"/>
    </location>
</feature>
<keyword evidence="11" id="KW-1185">Reference proteome</keyword>
<keyword evidence="4" id="KW-0611">Plant defense</keyword>
<evidence type="ECO:0000256" key="1">
    <source>
        <dbReference type="ARBA" id="ARBA00022614"/>
    </source>
</evidence>
<protein>
    <recommendedName>
        <fullName evidence="12">Disease resistance RPP13-like protein 1</fullName>
    </recommendedName>
</protein>
<dbReference type="Gene3D" id="1.20.5.4130">
    <property type="match status" value="1"/>
</dbReference>
<keyword evidence="1" id="KW-0433">Leucine-rich repeat</keyword>
<dbReference type="InterPro" id="IPR036388">
    <property type="entry name" value="WH-like_DNA-bd_sf"/>
</dbReference>
<dbReference type="PANTHER" id="PTHR36766">
    <property type="entry name" value="PLANT BROAD-SPECTRUM MILDEW RESISTANCE PROTEIN RPW8"/>
    <property type="match status" value="1"/>
</dbReference>
<evidence type="ECO:0000313" key="11">
    <source>
        <dbReference type="Proteomes" id="UP001168098"/>
    </source>
</evidence>
<evidence type="ECO:0000313" key="10">
    <source>
        <dbReference type="EMBL" id="KAJ9687457.1"/>
    </source>
</evidence>
<dbReference type="FunFam" id="1.10.10.10:FF:000322">
    <property type="entry name" value="Probable disease resistance protein At1g63360"/>
    <property type="match status" value="1"/>
</dbReference>
<evidence type="ECO:0000256" key="3">
    <source>
        <dbReference type="ARBA" id="ARBA00022741"/>
    </source>
</evidence>
<evidence type="ECO:0000259" key="7">
    <source>
        <dbReference type="Pfam" id="PF18052"/>
    </source>
</evidence>
<evidence type="ECO:0000256" key="4">
    <source>
        <dbReference type="ARBA" id="ARBA00022821"/>
    </source>
</evidence>
<feature type="domain" description="Disease resistance N-terminal" evidence="7">
    <location>
        <begin position="10"/>
        <end position="100"/>
    </location>
</feature>
<gene>
    <name evidence="10" type="ORF">PVL29_016088</name>
</gene>
<dbReference type="InterPro" id="IPR027417">
    <property type="entry name" value="P-loop_NTPase"/>
</dbReference>
<dbReference type="InterPro" id="IPR042197">
    <property type="entry name" value="Apaf_helical"/>
</dbReference>
<dbReference type="PANTHER" id="PTHR36766:SF40">
    <property type="entry name" value="DISEASE RESISTANCE PROTEIN RGA3"/>
    <property type="match status" value="1"/>
</dbReference>
<dbReference type="InterPro" id="IPR041118">
    <property type="entry name" value="Rx_N"/>
</dbReference>
<dbReference type="Gene3D" id="1.10.8.430">
    <property type="entry name" value="Helical domain of apoptotic protease-activating factors"/>
    <property type="match status" value="1"/>
</dbReference>
<comment type="caution">
    <text evidence="10">The sequence shown here is derived from an EMBL/GenBank/DDBJ whole genome shotgun (WGS) entry which is preliminary data.</text>
</comment>
<evidence type="ECO:0000259" key="8">
    <source>
        <dbReference type="Pfam" id="PF23559"/>
    </source>
</evidence>
<reference evidence="10 11" key="1">
    <citation type="journal article" date="2023" name="BMC Biotechnol.">
        <title>Vitis rotundifolia cv Carlos genome sequencing.</title>
        <authorList>
            <person name="Huff M."/>
            <person name="Hulse-Kemp A."/>
            <person name="Scheffler B."/>
            <person name="Youngblood R."/>
            <person name="Simpson S."/>
            <person name="Babiker E."/>
            <person name="Staton M."/>
        </authorList>
    </citation>
    <scope>NUCLEOTIDE SEQUENCE [LARGE SCALE GENOMIC DNA]</scope>
    <source>
        <tissue evidence="10">Leaf</tissue>
    </source>
</reference>
<accession>A0AA39DMJ1</accession>
<dbReference type="GO" id="GO:0006952">
    <property type="term" value="P:defense response"/>
    <property type="evidence" value="ECO:0007669"/>
    <property type="project" value="UniProtKB-KW"/>
</dbReference>
<dbReference type="SUPFAM" id="SSF52058">
    <property type="entry name" value="L domain-like"/>
    <property type="match status" value="2"/>
</dbReference>
<dbReference type="InterPro" id="IPR002182">
    <property type="entry name" value="NB-ARC"/>
</dbReference>
<evidence type="ECO:0008006" key="12">
    <source>
        <dbReference type="Google" id="ProtNLM"/>
    </source>
</evidence>
<dbReference type="Pfam" id="PF25019">
    <property type="entry name" value="LRR_R13L1-DRL21"/>
    <property type="match status" value="1"/>
</dbReference>
<dbReference type="Gene3D" id="3.80.10.10">
    <property type="entry name" value="Ribonuclease Inhibitor"/>
    <property type="match status" value="2"/>
</dbReference>
<feature type="domain" description="Disease resistance protein winged helix" evidence="8">
    <location>
        <begin position="438"/>
        <end position="506"/>
    </location>
</feature>
<dbReference type="Gene3D" id="3.40.50.300">
    <property type="entry name" value="P-loop containing nucleotide triphosphate hydrolases"/>
    <property type="match status" value="1"/>
</dbReference>
<dbReference type="InterPro" id="IPR056789">
    <property type="entry name" value="LRR_R13L1-DRL21"/>
</dbReference>
<keyword evidence="3" id="KW-0547">Nucleotide-binding</keyword>
<dbReference type="GO" id="GO:0005524">
    <property type="term" value="F:ATP binding"/>
    <property type="evidence" value="ECO:0007669"/>
    <property type="project" value="UniProtKB-KW"/>
</dbReference>
<dbReference type="Pfam" id="PF00931">
    <property type="entry name" value="NB-ARC"/>
    <property type="match status" value="1"/>
</dbReference>
<name>A0AA39DMJ1_VITRO</name>